<dbReference type="GO" id="GO:0004364">
    <property type="term" value="F:glutathione transferase activity"/>
    <property type="evidence" value="ECO:0007669"/>
    <property type="project" value="UniProtKB-EC"/>
</dbReference>
<dbReference type="CDD" id="cd03058">
    <property type="entry name" value="GST_N_Tau"/>
    <property type="match status" value="1"/>
</dbReference>
<proteinExistence type="inferred from homology"/>
<comment type="catalytic activity">
    <reaction evidence="3">
        <text>RX + glutathione = an S-substituted glutathione + a halide anion + H(+)</text>
        <dbReference type="Rhea" id="RHEA:16437"/>
        <dbReference type="ChEBI" id="CHEBI:15378"/>
        <dbReference type="ChEBI" id="CHEBI:16042"/>
        <dbReference type="ChEBI" id="CHEBI:17792"/>
        <dbReference type="ChEBI" id="CHEBI:57925"/>
        <dbReference type="ChEBI" id="CHEBI:90779"/>
        <dbReference type="EC" id="2.5.1.18"/>
    </reaction>
</comment>
<dbReference type="AlphaFoldDB" id="A0AAV0Q695"/>
<dbReference type="InterPro" id="IPR036249">
    <property type="entry name" value="Thioredoxin-like_sf"/>
</dbReference>
<evidence type="ECO:0000259" key="5">
    <source>
        <dbReference type="PROSITE" id="PS50404"/>
    </source>
</evidence>
<evidence type="ECO:0000313" key="7">
    <source>
        <dbReference type="EMBL" id="CAI0540410.1"/>
    </source>
</evidence>
<keyword evidence="8" id="KW-1185">Reference proteome</keyword>
<dbReference type="SFLD" id="SFLDG01152">
    <property type="entry name" value="Main.3:_Omega-_and_Tau-like"/>
    <property type="match status" value="1"/>
</dbReference>
<dbReference type="Pfam" id="PF02798">
    <property type="entry name" value="GST_N"/>
    <property type="match status" value="1"/>
</dbReference>
<dbReference type="InterPro" id="IPR036282">
    <property type="entry name" value="Glutathione-S-Trfase_C_sf"/>
</dbReference>
<dbReference type="Gene3D" id="1.20.1050.10">
    <property type="match status" value="1"/>
</dbReference>
<dbReference type="FunFam" id="3.40.30.10:FF:000014">
    <property type="entry name" value="Tau class glutathione S-transferase"/>
    <property type="match status" value="1"/>
</dbReference>
<name>A0AAV0Q695_9ROSI</name>
<dbReference type="Proteomes" id="UP001154282">
    <property type="component" value="Unassembled WGS sequence"/>
</dbReference>
<dbReference type="Pfam" id="PF00043">
    <property type="entry name" value="GST_C"/>
    <property type="match status" value="1"/>
</dbReference>
<comment type="similarity">
    <text evidence="4">Belongs to the GST superfamily.</text>
</comment>
<keyword evidence="2" id="KW-0808">Transferase</keyword>
<evidence type="ECO:0000256" key="2">
    <source>
        <dbReference type="ARBA" id="ARBA00022679"/>
    </source>
</evidence>
<dbReference type="Gene3D" id="3.40.30.10">
    <property type="entry name" value="Glutaredoxin"/>
    <property type="match status" value="1"/>
</dbReference>
<dbReference type="InterPro" id="IPR045074">
    <property type="entry name" value="GST_C_Tau"/>
</dbReference>
<dbReference type="InterPro" id="IPR045073">
    <property type="entry name" value="Omega/Tau-like"/>
</dbReference>
<feature type="domain" description="GST N-terminal" evidence="5">
    <location>
        <begin position="3"/>
        <end position="82"/>
    </location>
</feature>
<dbReference type="InterPro" id="IPR040079">
    <property type="entry name" value="Glutathione_S-Trfase"/>
</dbReference>
<dbReference type="FunFam" id="1.20.1050.10:FF:000012">
    <property type="entry name" value="Tau class glutathione S-transferase"/>
    <property type="match status" value="1"/>
</dbReference>
<dbReference type="PANTHER" id="PTHR11260:SF705">
    <property type="entry name" value="GLUTATHIONE TRANSFERASE"/>
    <property type="match status" value="1"/>
</dbReference>
<dbReference type="SUPFAM" id="SSF52833">
    <property type="entry name" value="Thioredoxin-like"/>
    <property type="match status" value="1"/>
</dbReference>
<dbReference type="GO" id="GO:0006749">
    <property type="term" value="P:glutathione metabolic process"/>
    <property type="evidence" value="ECO:0007669"/>
    <property type="project" value="InterPro"/>
</dbReference>
<dbReference type="InterPro" id="IPR004045">
    <property type="entry name" value="Glutathione_S-Trfase_N"/>
</dbReference>
<dbReference type="EC" id="2.5.1.18" evidence="1"/>
<comment type="caution">
    <text evidence="7">The sequence shown here is derived from an EMBL/GenBank/DDBJ whole genome shotgun (WGS) entry which is preliminary data.</text>
</comment>
<protein>
    <recommendedName>
        <fullName evidence="1">glutathione transferase</fullName>
        <ecNumber evidence="1">2.5.1.18</ecNumber>
    </recommendedName>
</protein>
<evidence type="ECO:0000259" key="6">
    <source>
        <dbReference type="PROSITE" id="PS50405"/>
    </source>
</evidence>
<gene>
    <name evidence="7" type="ORF">LITE_LOCUS41672</name>
</gene>
<dbReference type="InterPro" id="IPR010987">
    <property type="entry name" value="Glutathione-S-Trfase_C-like"/>
</dbReference>
<dbReference type="CDD" id="cd03185">
    <property type="entry name" value="GST_C_Tau"/>
    <property type="match status" value="1"/>
</dbReference>
<dbReference type="PROSITE" id="PS50404">
    <property type="entry name" value="GST_NTER"/>
    <property type="match status" value="1"/>
</dbReference>
<reference evidence="7" key="1">
    <citation type="submission" date="2022-08" db="EMBL/GenBank/DDBJ databases">
        <authorList>
            <person name="Gutierrez-Valencia J."/>
        </authorList>
    </citation>
    <scope>NUCLEOTIDE SEQUENCE</scope>
</reference>
<dbReference type="SUPFAM" id="SSF47616">
    <property type="entry name" value="GST C-terminal domain-like"/>
    <property type="match status" value="1"/>
</dbReference>
<accession>A0AAV0Q695</accession>
<evidence type="ECO:0000313" key="8">
    <source>
        <dbReference type="Proteomes" id="UP001154282"/>
    </source>
</evidence>
<dbReference type="SFLD" id="SFLDG00358">
    <property type="entry name" value="Main_(cytGST)"/>
    <property type="match status" value="1"/>
</dbReference>
<evidence type="ECO:0000256" key="1">
    <source>
        <dbReference type="ARBA" id="ARBA00012452"/>
    </source>
</evidence>
<dbReference type="InterPro" id="IPR004046">
    <property type="entry name" value="GST_C"/>
</dbReference>
<dbReference type="SFLD" id="SFLDS00019">
    <property type="entry name" value="Glutathione_Transferase_(cytos"/>
    <property type="match status" value="1"/>
</dbReference>
<dbReference type="GO" id="GO:0005737">
    <property type="term" value="C:cytoplasm"/>
    <property type="evidence" value="ECO:0007669"/>
    <property type="project" value="TreeGrafter"/>
</dbReference>
<sequence length="232" mass="26741">MAKEIKLLGTWASPFSHRIELALKLKGLQFHYLEEDLSNKSQLLLQSNPVHRKIPVLIHNGNPISESLVIMEYIDETWQHQNPLLPKDPYARAVARFWAKFIDEKVINDVLWTAFKAYNDKGKEQEDAIEEFSQQLKFLEGELKGKEYFGGERFGFVDIAAFFILQFLTVLQEVKEAELMTEEKYPVLFEWMEKLQGNEVVAGCLPPREKHVAYVRARRAAAEEAASKTKAA</sequence>
<evidence type="ECO:0000256" key="3">
    <source>
        <dbReference type="ARBA" id="ARBA00047960"/>
    </source>
</evidence>
<dbReference type="PANTHER" id="PTHR11260">
    <property type="entry name" value="GLUTATHIONE S-TRANSFERASE, GST, SUPERFAMILY, GST DOMAIN CONTAINING"/>
    <property type="match status" value="1"/>
</dbReference>
<feature type="domain" description="GST C-terminal" evidence="6">
    <location>
        <begin position="88"/>
        <end position="221"/>
    </location>
</feature>
<dbReference type="PROSITE" id="PS50405">
    <property type="entry name" value="GST_CTER"/>
    <property type="match status" value="1"/>
</dbReference>
<evidence type="ECO:0000256" key="4">
    <source>
        <dbReference type="RuleBase" id="RU003494"/>
    </source>
</evidence>
<organism evidence="7 8">
    <name type="scientific">Linum tenue</name>
    <dbReference type="NCBI Taxonomy" id="586396"/>
    <lineage>
        <taxon>Eukaryota</taxon>
        <taxon>Viridiplantae</taxon>
        <taxon>Streptophyta</taxon>
        <taxon>Embryophyta</taxon>
        <taxon>Tracheophyta</taxon>
        <taxon>Spermatophyta</taxon>
        <taxon>Magnoliopsida</taxon>
        <taxon>eudicotyledons</taxon>
        <taxon>Gunneridae</taxon>
        <taxon>Pentapetalae</taxon>
        <taxon>rosids</taxon>
        <taxon>fabids</taxon>
        <taxon>Malpighiales</taxon>
        <taxon>Linaceae</taxon>
        <taxon>Linum</taxon>
    </lineage>
</organism>
<dbReference type="EMBL" id="CAMGYJ010000009">
    <property type="protein sequence ID" value="CAI0540410.1"/>
    <property type="molecule type" value="Genomic_DNA"/>
</dbReference>